<comment type="caution">
    <text evidence="1">The sequence shown here is derived from an EMBL/GenBank/DDBJ whole genome shotgun (WGS) entry which is preliminary data.</text>
</comment>
<gene>
    <name evidence="1" type="ORF">ACOLOM_LOCUS12387</name>
</gene>
<dbReference type="EMBL" id="CAJVPT010049956">
    <property type="protein sequence ID" value="CAG8745047.1"/>
    <property type="molecule type" value="Genomic_DNA"/>
</dbReference>
<dbReference type="Proteomes" id="UP000789525">
    <property type="component" value="Unassembled WGS sequence"/>
</dbReference>
<evidence type="ECO:0000313" key="2">
    <source>
        <dbReference type="Proteomes" id="UP000789525"/>
    </source>
</evidence>
<feature type="non-terminal residue" evidence="1">
    <location>
        <position position="71"/>
    </location>
</feature>
<name>A0ACA9QH35_9GLOM</name>
<protein>
    <submittedName>
        <fullName evidence="1">17644_t:CDS:1</fullName>
    </submittedName>
</protein>
<accession>A0ACA9QH35</accession>
<sequence>MQGRGNDQETMSRASVCGALGLVYRNGGAATLDEQCVWASLEEILAAMGGHDSIFSKYQLLETRRAIHEIT</sequence>
<evidence type="ECO:0000313" key="1">
    <source>
        <dbReference type="EMBL" id="CAG8745047.1"/>
    </source>
</evidence>
<keyword evidence="2" id="KW-1185">Reference proteome</keyword>
<proteinExistence type="predicted"/>
<organism evidence="1 2">
    <name type="scientific">Acaulospora colombiana</name>
    <dbReference type="NCBI Taxonomy" id="27376"/>
    <lineage>
        <taxon>Eukaryota</taxon>
        <taxon>Fungi</taxon>
        <taxon>Fungi incertae sedis</taxon>
        <taxon>Mucoromycota</taxon>
        <taxon>Glomeromycotina</taxon>
        <taxon>Glomeromycetes</taxon>
        <taxon>Diversisporales</taxon>
        <taxon>Acaulosporaceae</taxon>
        <taxon>Acaulospora</taxon>
    </lineage>
</organism>
<reference evidence="1" key="1">
    <citation type="submission" date="2021-06" db="EMBL/GenBank/DDBJ databases">
        <authorList>
            <person name="Kallberg Y."/>
            <person name="Tangrot J."/>
            <person name="Rosling A."/>
        </authorList>
    </citation>
    <scope>NUCLEOTIDE SEQUENCE</scope>
    <source>
        <strain evidence="1">CL356</strain>
    </source>
</reference>